<feature type="compositionally biased region" description="Basic and acidic residues" evidence="1">
    <location>
        <begin position="616"/>
        <end position="647"/>
    </location>
</feature>
<evidence type="ECO:0000313" key="2">
    <source>
        <dbReference type="EMBL" id="GBP96684.1"/>
    </source>
</evidence>
<feature type="compositionally biased region" description="Basic and acidic residues" evidence="1">
    <location>
        <begin position="157"/>
        <end position="175"/>
    </location>
</feature>
<accession>A0A4C2ABU5</accession>
<feature type="compositionally biased region" description="Basic and acidic residues" evidence="1">
    <location>
        <begin position="688"/>
        <end position="707"/>
    </location>
</feature>
<evidence type="ECO:0000313" key="3">
    <source>
        <dbReference type="Proteomes" id="UP000299102"/>
    </source>
</evidence>
<keyword evidence="3" id="KW-1185">Reference proteome</keyword>
<name>A0A4C2ABU5_EUMVA</name>
<dbReference type="EMBL" id="BGZK01002820">
    <property type="protein sequence ID" value="GBP96684.1"/>
    <property type="molecule type" value="Genomic_DNA"/>
</dbReference>
<dbReference type="Proteomes" id="UP000299102">
    <property type="component" value="Unassembled WGS sequence"/>
</dbReference>
<dbReference type="OrthoDB" id="8092968at2759"/>
<sequence length="805" mass="89128">MTRCGPEGDVRKWRVARFDNLHDSLLAPQLKTFALGMGLSVVLKSQRSHLSFAPTYRPVLIAVQSDRFVRVPNPAWECSGDAGDAYRHQHEIQCARRRESTAPPPPNRVRNETMKVVVSATTANDLPRYTSHVSQCQTRVKLNRVPRRPNARAPFYRNDDIARPDTRPRAGRSAEGRSAGLIPPARTTSAHASFDPAPAASASLPNPTRPGPQSQSLFRSYGSNLPTSLPTLFYRPEALHLGDLLRYGYEPARHLRVRPSPEFSRIPWNSNAQAEKKTLPGPLGGVFRPLWVTLSNSRLSRRGNDYRNDLSLSLGSTDSRATTVHAKPFSTSVLQGLAGVFATTTKICTDGGPGGLTPRPFCALRRARPTRYGLMTARFKRAVARAGNAPVLLTKIGPLGTVIRSRGFIVRSFAPIPSSDDRFARQNRYGPPPEFPDFDLTRHSSPSFGSQHLCSERALIRGLGTGRLRGDADRDPRPSSRAFQKIETPLHFRYAFQFDRYTRGDSTTRTHARLLGPCYKTGPASARNRIIADGYAHGQRLHGGIDGAQRRGPHSGGTSNATTPRVGPDAPKRVRVSYSYRPIGRPVGHRRGPTTELRSPGSRTALRPTSNGSRCLTEREVHAVPGDDTHDPRPPTRPRKTEIDGRPGRPYARSTETNVESLRESLAAALRLYGPGTLYGKAAPFKTNLDRRPDDEKAEPPEHHMSRDRYDRAIRRWALSCSLAATKEILTRYPSARRRARFDVESAYGGYIVTKISRSCAAHIAPVVSSIRRFDYDTELPYVESDLCRDANTKTTRATFVCAAA</sequence>
<feature type="compositionally biased region" description="Low complexity" evidence="1">
    <location>
        <begin position="189"/>
        <end position="206"/>
    </location>
</feature>
<evidence type="ECO:0000256" key="1">
    <source>
        <dbReference type="SAM" id="MobiDB-lite"/>
    </source>
</evidence>
<organism evidence="2 3">
    <name type="scientific">Eumeta variegata</name>
    <name type="common">Bagworm moth</name>
    <name type="synonym">Eumeta japonica</name>
    <dbReference type="NCBI Taxonomy" id="151549"/>
    <lineage>
        <taxon>Eukaryota</taxon>
        <taxon>Metazoa</taxon>
        <taxon>Ecdysozoa</taxon>
        <taxon>Arthropoda</taxon>
        <taxon>Hexapoda</taxon>
        <taxon>Insecta</taxon>
        <taxon>Pterygota</taxon>
        <taxon>Neoptera</taxon>
        <taxon>Endopterygota</taxon>
        <taxon>Lepidoptera</taxon>
        <taxon>Glossata</taxon>
        <taxon>Ditrysia</taxon>
        <taxon>Tineoidea</taxon>
        <taxon>Psychidae</taxon>
        <taxon>Oiketicinae</taxon>
        <taxon>Eumeta</taxon>
    </lineage>
</organism>
<feature type="region of interest" description="Disordered" evidence="1">
    <location>
        <begin position="134"/>
        <end position="221"/>
    </location>
</feature>
<feature type="region of interest" description="Disordered" evidence="1">
    <location>
        <begin position="541"/>
        <end position="658"/>
    </location>
</feature>
<protein>
    <submittedName>
        <fullName evidence="2">Uncharacterized protein</fullName>
    </submittedName>
</protein>
<feature type="region of interest" description="Disordered" evidence="1">
    <location>
        <begin position="421"/>
        <end position="442"/>
    </location>
</feature>
<feature type="compositionally biased region" description="Polar residues" evidence="1">
    <location>
        <begin position="211"/>
        <end position="221"/>
    </location>
</feature>
<feature type="region of interest" description="Disordered" evidence="1">
    <location>
        <begin position="683"/>
        <end position="707"/>
    </location>
</feature>
<feature type="compositionally biased region" description="Basic residues" evidence="1">
    <location>
        <begin position="141"/>
        <end position="150"/>
    </location>
</feature>
<gene>
    <name evidence="2" type="ORF">EVAR_90009_1</name>
</gene>
<dbReference type="AlphaFoldDB" id="A0A4C2ABU5"/>
<comment type="caution">
    <text evidence="2">The sequence shown here is derived from an EMBL/GenBank/DDBJ whole genome shotgun (WGS) entry which is preliminary data.</text>
</comment>
<reference evidence="2 3" key="1">
    <citation type="journal article" date="2019" name="Commun. Biol.">
        <title>The bagworm genome reveals a unique fibroin gene that provides high tensile strength.</title>
        <authorList>
            <person name="Kono N."/>
            <person name="Nakamura H."/>
            <person name="Ohtoshi R."/>
            <person name="Tomita M."/>
            <person name="Numata K."/>
            <person name="Arakawa K."/>
        </authorList>
    </citation>
    <scope>NUCLEOTIDE SEQUENCE [LARGE SCALE GENOMIC DNA]</scope>
</reference>
<proteinExistence type="predicted"/>